<protein>
    <submittedName>
        <fullName evidence="2">Uncharacterized protein</fullName>
    </submittedName>
</protein>
<evidence type="ECO:0000256" key="1">
    <source>
        <dbReference type="SAM" id="MobiDB-lite"/>
    </source>
</evidence>
<evidence type="ECO:0000313" key="2">
    <source>
        <dbReference type="EMBL" id="EFI90962.1"/>
    </source>
</evidence>
<keyword evidence="3" id="KW-1185">Reference proteome</keyword>
<feature type="compositionally biased region" description="Polar residues" evidence="1">
    <location>
        <begin position="211"/>
        <end position="235"/>
    </location>
</feature>
<dbReference type="OMA" id="RAHTEDH"/>
<dbReference type="HOGENOM" id="CLU_093915_0_0_1"/>
<dbReference type="eggNOG" id="ENOG502SUQ9">
    <property type="taxonomic scope" value="Eukaryota"/>
</dbReference>
<feature type="region of interest" description="Disordered" evidence="1">
    <location>
        <begin position="24"/>
        <end position="108"/>
    </location>
</feature>
<feature type="region of interest" description="Disordered" evidence="1">
    <location>
        <begin position="211"/>
        <end position="253"/>
    </location>
</feature>
<feature type="compositionally biased region" description="Basic and acidic residues" evidence="1">
    <location>
        <begin position="24"/>
        <end position="37"/>
    </location>
</feature>
<dbReference type="InParanoid" id="D8QMF9"/>
<organism evidence="3">
    <name type="scientific">Schizophyllum commune (strain H4-8 / FGSC 9210)</name>
    <name type="common">Split gill fungus</name>
    <dbReference type="NCBI Taxonomy" id="578458"/>
    <lineage>
        <taxon>Eukaryota</taxon>
        <taxon>Fungi</taxon>
        <taxon>Dikarya</taxon>
        <taxon>Basidiomycota</taxon>
        <taxon>Agaricomycotina</taxon>
        <taxon>Agaricomycetes</taxon>
        <taxon>Agaricomycetidae</taxon>
        <taxon>Agaricales</taxon>
        <taxon>Schizophyllaceae</taxon>
        <taxon>Schizophyllum</taxon>
    </lineage>
</organism>
<name>D8QMF9_SCHCM</name>
<proteinExistence type="predicted"/>
<sequence>MDSAGGCPESLEKLFQQLELESERRAKGDYRFRHDDIATTPSSPEVKTMGLRQEPSESSLRTKRNRRRGSVSITRFGQLHDDFSSKANSPASPKRLSAIAPERDPPFYQTPMGSTSNGSIASGASTDASDEHHITQMQQIVPRQNTISRAVGGMLPRRLSRARSERVIGNQQETNLVIGVSVSEATVEATAEEEGAMETRIVVQRPLRNQPSRLSMAESTPASTGWVSKAKNFTSKFKRKSTAGIPSPEPASP</sequence>
<dbReference type="RefSeq" id="XP_003025865.1">
    <property type="nucleotide sequence ID" value="XM_003025819.1"/>
</dbReference>
<dbReference type="VEuPathDB" id="FungiDB:SCHCODRAFT_02631085"/>
<dbReference type="KEGG" id="scm:SCHCO_02631085"/>
<evidence type="ECO:0000313" key="3">
    <source>
        <dbReference type="Proteomes" id="UP000007431"/>
    </source>
</evidence>
<dbReference type="OrthoDB" id="3191896at2759"/>
<dbReference type="GeneID" id="9588185"/>
<dbReference type="Proteomes" id="UP000007431">
    <property type="component" value="Unassembled WGS sequence"/>
</dbReference>
<gene>
    <name evidence="2" type="ORF">SCHCODRAFT_17976</name>
</gene>
<reference evidence="2 3" key="1">
    <citation type="journal article" date="2010" name="Nat. Biotechnol.">
        <title>Genome sequence of the model mushroom Schizophyllum commune.</title>
        <authorList>
            <person name="Ohm R.A."/>
            <person name="de Jong J.F."/>
            <person name="Lugones L.G."/>
            <person name="Aerts A."/>
            <person name="Kothe E."/>
            <person name="Stajich J.E."/>
            <person name="de Vries R.P."/>
            <person name="Record E."/>
            <person name="Levasseur A."/>
            <person name="Baker S.E."/>
            <person name="Bartholomew K.A."/>
            <person name="Coutinho P.M."/>
            <person name="Erdmann S."/>
            <person name="Fowler T.J."/>
            <person name="Gathman A.C."/>
            <person name="Lombard V."/>
            <person name="Henrissat B."/>
            <person name="Knabe N."/>
            <person name="Kuees U."/>
            <person name="Lilly W.W."/>
            <person name="Lindquist E."/>
            <person name="Lucas S."/>
            <person name="Magnuson J.K."/>
            <person name="Piumi F."/>
            <person name="Raudaskoski M."/>
            <person name="Salamov A."/>
            <person name="Schmutz J."/>
            <person name="Schwarze F.W.M.R."/>
            <person name="vanKuyk P.A."/>
            <person name="Horton J.S."/>
            <person name="Grigoriev I.V."/>
            <person name="Woesten H.A.B."/>
        </authorList>
    </citation>
    <scope>NUCLEOTIDE SEQUENCE [LARGE SCALE GENOMIC DNA]</scope>
    <source>
        <strain evidence="3">H4-8 / FGSC 9210</strain>
    </source>
</reference>
<dbReference type="EMBL" id="GL377327">
    <property type="protein sequence ID" value="EFI90962.1"/>
    <property type="molecule type" value="Genomic_DNA"/>
</dbReference>
<dbReference type="AlphaFoldDB" id="D8QMF9"/>
<accession>D8QMF9</accession>